<dbReference type="PANTHER" id="PTHR30258:SF1">
    <property type="entry name" value="PROTEIN TRANSPORT PROTEIN HOFB HOMOLOG"/>
    <property type="match status" value="1"/>
</dbReference>
<dbReference type="GO" id="GO:0016887">
    <property type="term" value="F:ATP hydrolysis activity"/>
    <property type="evidence" value="ECO:0007669"/>
    <property type="project" value="TreeGrafter"/>
</dbReference>
<feature type="domain" description="Type II secretion system protein GspE N-terminal" evidence="5">
    <location>
        <begin position="90"/>
        <end position="177"/>
    </location>
</feature>
<dbReference type="FunFam" id="3.40.50.300:FF:000398">
    <property type="entry name" value="Type IV pilus assembly ATPase PilB"/>
    <property type="match status" value="1"/>
</dbReference>
<gene>
    <name evidence="6" type="ORF">CO053_02705</name>
</gene>
<dbReference type="GO" id="GO:0005524">
    <property type="term" value="F:ATP binding"/>
    <property type="evidence" value="ECO:0007669"/>
    <property type="project" value="UniProtKB-KW"/>
</dbReference>
<name>A0A2M8EUL3_9BACT</name>
<keyword evidence="3" id="KW-0067">ATP-binding</keyword>
<dbReference type="Proteomes" id="UP000230885">
    <property type="component" value="Unassembled WGS sequence"/>
</dbReference>
<dbReference type="InterPro" id="IPR001482">
    <property type="entry name" value="T2SS/T4SS_dom"/>
</dbReference>
<dbReference type="SUPFAM" id="SSF160246">
    <property type="entry name" value="EspE N-terminal domain-like"/>
    <property type="match status" value="1"/>
</dbReference>
<dbReference type="SUPFAM" id="SSF52540">
    <property type="entry name" value="P-loop containing nucleoside triphosphate hydrolases"/>
    <property type="match status" value="1"/>
</dbReference>
<reference evidence="7" key="1">
    <citation type="submission" date="2017-09" db="EMBL/GenBank/DDBJ databases">
        <title>Depth-based differentiation of microbial function through sediment-hosted aquifers and enrichment of novel symbionts in the deep terrestrial subsurface.</title>
        <authorList>
            <person name="Probst A.J."/>
            <person name="Ladd B."/>
            <person name="Jarett J.K."/>
            <person name="Geller-Mcgrath D.E."/>
            <person name="Sieber C.M.K."/>
            <person name="Emerson J.B."/>
            <person name="Anantharaman K."/>
            <person name="Thomas B.C."/>
            <person name="Malmstrom R."/>
            <person name="Stieglmeier M."/>
            <person name="Klingl A."/>
            <person name="Woyke T."/>
            <person name="Ryan C.M."/>
            <person name="Banfield J.F."/>
        </authorList>
    </citation>
    <scope>NUCLEOTIDE SEQUENCE [LARGE SCALE GENOMIC DNA]</scope>
</reference>
<comment type="caution">
    <text evidence="6">The sequence shown here is derived from an EMBL/GenBank/DDBJ whole genome shotgun (WGS) entry which is preliminary data.</text>
</comment>
<evidence type="ECO:0000256" key="1">
    <source>
        <dbReference type="ARBA" id="ARBA00006611"/>
    </source>
</evidence>
<evidence type="ECO:0000256" key="2">
    <source>
        <dbReference type="ARBA" id="ARBA00022741"/>
    </source>
</evidence>
<dbReference type="EMBL" id="PFSE01000041">
    <property type="protein sequence ID" value="PJC28807.1"/>
    <property type="molecule type" value="Genomic_DNA"/>
</dbReference>
<dbReference type="AlphaFoldDB" id="A0A2M8EUL3"/>
<comment type="similarity">
    <text evidence="1">Belongs to the GSP E family.</text>
</comment>
<evidence type="ECO:0000313" key="7">
    <source>
        <dbReference type="Proteomes" id="UP000230885"/>
    </source>
</evidence>
<dbReference type="InterPro" id="IPR007831">
    <property type="entry name" value="T2SS_GspE_N"/>
</dbReference>
<feature type="domain" description="Bacterial type II secretion system protein E" evidence="4">
    <location>
        <begin position="209"/>
        <end position="596"/>
    </location>
</feature>
<dbReference type="CDD" id="cd01129">
    <property type="entry name" value="PulE-GspE-like"/>
    <property type="match status" value="1"/>
</dbReference>
<dbReference type="GO" id="GO:0005886">
    <property type="term" value="C:plasma membrane"/>
    <property type="evidence" value="ECO:0007669"/>
    <property type="project" value="TreeGrafter"/>
</dbReference>
<evidence type="ECO:0000259" key="5">
    <source>
        <dbReference type="Pfam" id="PF05157"/>
    </source>
</evidence>
<dbReference type="Gene3D" id="3.30.300.160">
    <property type="entry name" value="Type II secretion system, protein E, N-terminal domain"/>
    <property type="match status" value="1"/>
</dbReference>
<dbReference type="Gene3D" id="3.40.50.300">
    <property type="entry name" value="P-loop containing nucleotide triphosphate hydrolases"/>
    <property type="match status" value="1"/>
</dbReference>
<protein>
    <submittedName>
        <fullName evidence="6">Type II secretion system protein GspE</fullName>
    </submittedName>
</protein>
<dbReference type="PANTHER" id="PTHR30258">
    <property type="entry name" value="TYPE II SECRETION SYSTEM PROTEIN GSPE-RELATED"/>
    <property type="match status" value="1"/>
</dbReference>
<evidence type="ECO:0000259" key="4">
    <source>
        <dbReference type="Pfam" id="PF00437"/>
    </source>
</evidence>
<evidence type="ECO:0000313" key="6">
    <source>
        <dbReference type="EMBL" id="PJC28807.1"/>
    </source>
</evidence>
<dbReference type="FunFam" id="3.30.450.90:FF:000001">
    <property type="entry name" value="Type II secretion system ATPase GspE"/>
    <property type="match status" value="1"/>
</dbReference>
<dbReference type="Pfam" id="PF05157">
    <property type="entry name" value="MshEN"/>
    <property type="match status" value="1"/>
</dbReference>
<dbReference type="InterPro" id="IPR027417">
    <property type="entry name" value="P-loop_NTPase"/>
</dbReference>
<dbReference type="InterPro" id="IPR037257">
    <property type="entry name" value="T2SS_E_N_sf"/>
</dbReference>
<proteinExistence type="inferred from homology"/>
<dbReference type="Pfam" id="PF00437">
    <property type="entry name" value="T2SSE"/>
    <property type="match status" value="1"/>
</dbReference>
<accession>A0A2M8EUL3</accession>
<evidence type="ECO:0000256" key="3">
    <source>
        <dbReference type="ARBA" id="ARBA00022840"/>
    </source>
</evidence>
<organism evidence="6 7">
    <name type="scientific">Candidatus Shapirobacteria bacterium CG_4_9_14_0_2_um_filter_40_11</name>
    <dbReference type="NCBI Taxonomy" id="1974876"/>
    <lineage>
        <taxon>Bacteria</taxon>
        <taxon>Candidatus Shapironibacteriota</taxon>
    </lineage>
</organism>
<sequence length="600" mass="66400">MIFLPINFSASFSRFSGVLLIIKNDCIIIMIMPDELSIAKQLLADKIITEEQFKKFELELASSGKPEKELLVSLGLATEEQIIKAIGKLYKIPYVSIIEQGTSPEALILVPRSVAERFVLIPFALSIDKKELSVAFADPLDLNSIGFVEEKTGKKIKPFIAVSENIKIAINERYAQNLSSEIAAALKETSPVKESQTIDVAKLSEVIRSEPIVKIVTTVLEFALKYRASDIHIEPEEGKTRIRYRIDGILHEKLILPNSVHNALVSRIKVLTGLKIDEKRIPQDGRFNFKADNQEVDLRVSTLPTIHGEKVVMRLLRKTVKVPTLPELGLRGRALKNLEDSILRPHGIILICGPTGSGKTTTLYAVLSKINTAKVNIVTVEDPVEYEIPGVNQVQINPAAGLTFASGLRSFLRQDPNVIMVGEIRDRETADLAIQASLTGHLVFSTIHTKSASQSIPRLMNMGAEPFLLSSTLTAIVAQRICRLVCSQCKEEYEPSLEVQKDIKETLGVLLPKSQSEKITLVRGKGCPECNGTGYFGRIGIFEVLPVTEKIARMVIERAPAFDVEKTAVEEGMIKLKQDGYLKVTEGITTMEEVLRVAQE</sequence>
<dbReference type="Gene3D" id="3.30.450.90">
    <property type="match status" value="1"/>
</dbReference>
<keyword evidence="2" id="KW-0547">Nucleotide-binding</keyword>